<evidence type="ECO:0008006" key="3">
    <source>
        <dbReference type="Google" id="ProtNLM"/>
    </source>
</evidence>
<evidence type="ECO:0000313" key="1">
    <source>
        <dbReference type="EMBL" id="SFX45745.1"/>
    </source>
</evidence>
<dbReference type="EMBL" id="FPKH01000001">
    <property type="protein sequence ID" value="SFX45745.1"/>
    <property type="molecule type" value="Genomic_DNA"/>
</dbReference>
<organism evidence="1 2">
    <name type="scientific">Janthinobacterium lividum</name>
    <dbReference type="NCBI Taxonomy" id="29581"/>
    <lineage>
        <taxon>Bacteria</taxon>
        <taxon>Pseudomonadati</taxon>
        <taxon>Pseudomonadota</taxon>
        <taxon>Betaproteobacteria</taxon>
        <taxon>Burkholderiales</taxon>
        <taxon>Oxalobacteraceae</taxon>
        <taxon>Janthinobacterium</taxon>
    </lineage>
</organism>
<evidence type="ECO:0000313" key="2">
    <source>
        <dbReference type="Proteomes" id="UP000182489"/>
    </source>
</evidence>
<proteinExistence type="predicted"/>
<dbReference type="Proteomes" id="UP000182489">
    <property type="component" value="Unassembled WGS sequence"/>
</dbReference>
<comment type="caution">
    <text evidence="1">The sequence shown here is derived from an EMBL/GenBank/DDBJ whole genome shotgun (WGS) entry which is preliminary data.</text>
</comment>
<reference evidence="1 2" key="1">
    <citation type="submission" date="2016-11" db="EMBL/GenBank/DDBJ databases">
        <authorList>
            <person name="Varghese N."/>
            <person name="Submissions S."/>
        </authorList>
    </citation>
    <scope>NUCLEOTIDE SEQUENCE [LARGE SCALE GENOMIC DNA]</scope>
    <source>
        <strain evidence="1 2">NFR18</strain>
    </source>
</reference>
<gene>
    <name evidence="1" type="ORF">SAMN03097694_2277</name>
</gene>
<accession>A0AB38C763</accession>
<dbReference type="RefSeq" id="WP_072453872.1">
    <property type="nucleotide sequence ID" value="NZ_FPKH01000001.1"/>
</dbReference>
<name>A0AB38C763_9BURK</name>
<dbReference type="AlphaFoldDB" id="A0AB38C763"/>
<protein>
    <recommendedName>
        <fullName evidence="3">CdiI immunity protein domain-containing protein</fullName>
    </recommendedName>
</protein>
<sequence length="88" mass="10447">MNDLPEPIKSILRDYCHVEWFEINELADDVRSGNRKFDVVALKEQFESMISEENDITQLVNSLTFNEFVSMDEVRSWLREIYSVVFPK</sequence>